<evidence type="ECO:0000256" key="1">
    <source>
        <dbReference type="ARBA" id="ARBA00022679"/>
    </source>
</evidence>
<dbReference type="GO" id="GO:0003964">
    <property type="term" value="F:RNA-directed DNA polymerase activity"/>
    <property type="evidence" value="ECO:0007669"/>
    <property type="project" value="UniProtKB-KW"/>
</dbReference>
<dbReference type="Proteomes" id="UP000492821">
    <property type="component" value="Unassembled WGS sequence"/>
</dbReference>
<name>A0A7E4ZSN9_PANRE</name>
<dbReference type="WBParaSite" id="Pan_g15182.t1">
    <property type="protein sequence ID" value="Pan_g15182.t1"/>
    <property type="gene ID" value="Pan_g15182"/>
</dbReference>
<sequence length="443" mass="49994">MFTKVMRPFLADLRNRGVNCALYLDDLIFWHRDESCAQAHAELIKQVAQAAGIMINEAKSVFQVQKSVTWLGVVVDFHNARISITEERIEKTIRAARWLKRQGKPNIKDRLRFTGLLVSTHQVLGPFAAMSVKELFHTIAAAAPMWYGRLPLARAEIDEFNFCIRNVKKFNKCELTNPSKRVAVIETDASAVALGAVRVNPVDESALESKSRPMATEERDQSSACRELLAIQFAMGEFKEKVKGSRLVIRTDSANAVAILRKGSMSRLPQAIALQITMQAKLDGIELNPVWIPREENKRADEASRILDPDDWQIQDWLFAEIQRKFKTDLDAFATHITTKHKQFYCATYCPGAKSVDALSVEWTKHKVWAVPPPRLLTKVWNHVRSHPCEGILMVPDWGQSVAISCLKQALSEGWAQIIHRTNTADALCSGRSQWESACAFWG</sequence>
<evidence type="ECO:0000256" key="3">
    <source>
        <dbReference type="ARBA" id="ARBA00022722"/>
    </source>
</evidence>
<dbReference type="GO" id="GO:0003676">
    <property type="term" value="F:nucleic acid binding"/>
    <property type="evidence" value="ECO:0007669"/>
    <property type="project" value="InterPro"/>
</dbReference>
<dbReference type="InterPro" id="IPR000477">
    <property type="entry name" value="RT_dom"/>
</dbReference>
<dbReference type="PANTHER" id="PTHR33050:SF7">
    <property type="entry name" value="RIBONUCLEASE H"/>
    <property type="match status" value="1"/>
</dbReference>
<keyword evidence="4" id="KW-0255">Endonuclease</keyword>
<dbReference type="Pfam" id="PF00078">
    <property type="entry name" value="RVT_1"/>
    <property type="match status" value="1"/>
</dbReference>
<dbReference type="Gene3D" id="3.30.420.10">
    <property type="entry name" value="Ribonuclease H-like superfamily/Ribonuclease H"/>
    <property type="match status" value="1"/>
</dbReference>
<keyword evidence="1" id="KW-0808">Transferase</keyword>
<dbReference type="InterPro" id="IPR036397">
    <property type="entry name" value="RNaseH_sf"/>
</dbReference>
<dbReference type="GO" id="GO:0004519">
    <property type="term" value="F:endonuclease activity"/>
    <property type="evidence" value="ECO:0007669"/>
    <property type="project" value="UniProtKB-KW"/>
</dbReference>
<reference evidence="8" key="1">
    <citation type="journal article" date="2013" name="Genetics">
        <title>The draft genome and transcriptome of Panagrellus redivivus are shaped by the harsh demands of a free-living lifestyle.</title>
        <authorList>
            <person name="Srinivasan J."/>
            <person name="Dillman A.R."/>
            <person name="Macchietto M.G."/>
            <person name="Heikkinen L."/>
            <person name="Lakso M."/>
            <person name="Fracchia K.M."/>
            <person name="Antoshechkin I."/>
            <person name="Mortazavi A."/>
            <person name="Wong G."/>
            <person name="Sternberg P.W."/>
        </authorList>
    </citation>
    <scope>NUCLEOTIDE SEQUENCE [LARGE SCALE GENOMIC DNA]</scope>
    <source>
        <strain evidence="8">MT8872</strain>
    </source>
</reference>
<dbReference type="AlphaFoldDB" id="A0A7E4ZSN9"/>
<dbReference type="CDD" id="cd09275">
    <property type="entry name" value="RNase_HI_RT_DIRS1"/>
    <property type="match status" value="1"/>
</dbReference>
<keyword evidence="5" id="KW-0378">Hydrolase</keyword>
<dbReference type="PANTHER" id="PTHR33050">
    <property type="entry name" value="REVERSE TRANSCRIPTASE DOMAIN-CONTAINING PROTEIN"/>
    <property type="match status" value="1"/>
</dbReference>
<accession>A0A7E4ZSN9</accession>
<evidence type="ECO:0000313" key="8">
    <source>
        <dbReference type="Proteomes" id="UP000492821"/>
    </source>
</evidence>
<reference evidence="9" key="2">
    <citation type="submission" date="2020-10" db="UniProtKB">
        <authorList>
            <consortium name="WormBaseParasite"/>
        </authorList>
    </citation>
    <scope>IDENTIFICATION</scope>
</reference>
<dbReference type="InterPro" id="IPR052055">
    <property type="entry name" value="Hepadnavirus_pol/RT"/>
</dbReference>
<dbReference type="SUPFAM" id="SSF56672">
    <property type="entry name" value="DNA/RNA polymerases"/>
    <property type="match status" value="1"/>
</dbReference>
<dbReference type="PROSITE" id="PS50878">
    <property type="entry name" value="RT_POL"/>
    <property type="match status" value="1"/>
</dbReference>
<evidence type="ECO:0000256" key="5">
    <source>
        <dbReference type="ARBA" id="ARBA00022801"/>
    </source>
</evidence>
<evidence type="ECO:0000256" key="2">
    <source>
        <dbReference type="ARBA" id="ARBA00022695"/>
    </source>
</evidence>
<proteinExistence type="predicted"/>
<evidence type="ECO:0000313" key="9">
    <source>
        <dbReference type="WBParaSite" id="Pan_g15182.t1"/>
    </source>
</evidence>
<keyword evidence="8" id="KW-1185">Reference proteome</keyword>
<dbReference type="Pfam" id="PF17917">
    <property type="entry name" value="RT_RNaseH"/>
    <property type="match status" value="1"/>
</dbReference>
<evidence type="ECO:0000256" key="4">
    <source>
        <dbReference type="ARBA" id="ARBA00022759"/>
    </source>
</evidence>
<protein>
    <submittedName>
        <fullName evidence="9">Reverse transcriptase domain-containing protein</fullName>
    </submittedName>
</protein>
<dbReference type="InterPro" id="IPR043128">
    <property type="entry name" value="Rev_trsase/Diguanyl_cyclase"/>
</dbReference>
<evidence type="ECO:0000259" key="7">
    <source>
        <dbReference type="PROSITE" id="PS50878"/>
    </source>
</evidence>
<organism evidence="8 9">
    <name type="scientific">Panagrellus redivivus</name>
    <name type="common">Microworm</name>
    <dbReference type="NCBI Taxonomy" id="6233"/>
    <lineage>
        <taxon>Eukaryota</taxon>
        <taxon>Metazoa</taxon>
        <taxon>Ecdysozoa</taxon>
        <taxon>Nematoda</taxon>
        <taxon>Chromadorea</taxon>
        <taxon>Rhabditida</taxon>
        <taxon>Tylenchina</taxon>
        <taxon>Panagrolaimomorpha</taxon>
        <taxon>Panagrolaimoidea</taxon>
        <taxon>Panagrolaimidae</taxon>
        <taxon>Panagrellus</taxon>
    </lineage>
</organism>
<keyword evidence="6" id="KW-0695">RNA-directed DNA polymerase</keyword>
<feature type="domain" description="Reverse transcriptase" evidence="7">
    <location>
        <begin position="1"/>
        <end position="75"/>
    </location>
</feature>
<keyword evidence="2" id="KW-0548">Nucleotidyltransferase</keyword>
<dbReference type="InterPro" id="IPR041373">
    <property type="entry name" value="RT_RNaseH"/>
</dbReference>
<dbReference type="InterPro" id="IPR043502">
    <property type="entry name" value="DNA/RNA_pol_sf"/>
</dbReference>
<dbReference type="Gene3D" id="3.30.70.270">
    <property type="match status" value="1"/>
</dbReference>
<dbReference type="GO" id="GO:0016787">
    <property type="term" value="F:hydrolase activity"/>
    <property type="evidence" value="ECO:0007669"/>
    <property type="project" value="UniProtKB-KW"/>
</dbReference>
<evidence type="ECO:0000256" key="6">
    <source>
        <dbReference type="ARBA" id="ARBA00022918"/>
    </source>
</evidence>
<keyword evidence="3" id="KW-0540">Nuclease</keyword>